<reference evidence="1 2" key="1">
    <citation type="journal article" date="2019" name="Sci. Rep.">
        <title>Orb-weaving spider Araneus ventricosus genome elucidates the spidroin gene catalogue.</title>
        <authorList>
            <person name="Kono N."/>
            <person name="Nakamura H."/>
            <person name="Ohtoshi R."/>
            <person name="Moran D.A.P."/>
            <person name="Shinohara A."/>
            <person name="Yoshida Y."/>
            <person name="Fujiwara M."/>
            <person name="Mori M."/>
            <person name="Tomita M."/>
            <person name="Arakawa K."/>
        </authorList>
    </citation>
    <scope>NUCLEOTIDE SEQUENCE [LARGE SCALE GENOMIC DNA]</scope>
</reference>
<sequence>MFPLACTLASKRRLNALVPKVRLIYIPLSSTRLLGDNLFMLFSWRWQYSCSVYGPTVCPKWRVIEYRRSVDIPLPDPTALLTGFSHIEGHNLGLEGLKYHDLEINFIQFVRVIGVKYKTLPYIVLHFTSHNCNP</sequence>
<dbReference type="AlphaFoldDB" id="A0A4Y2PE73"/>
<proteinExistence type="predicted"/>
<evidence type="ECO:0000313" key="1">
    <source>
        <dbReference type="EMBL" id="GBN50308.1"/>
    </source>
</evidence>
<dbReference type="Proteomes" id="UP000499080">
    <property type="component" value="Unassembled WGS sequence"/>
</dbReference>
<gene>
    <name evidence="1" type="ORF">AVEN_163909_1</name>
</gene>
<protein>
    <submittedName>
        <fullName evidence="1">Uncharacterized protein</fullName>
    </submittedName>
</protein>
<organism evidence="1 2">
    <name type="scientific">Araneus ventricosus</name>
    <name type="common">Orbweaver spider</name>
    <name type="synonym">Epeira ventricosa</name>
    <dbReference type="NCBI Taxonomy" id="182803"/>
    <lineage>
        <taxon>Eukaryota</taxon>
        <taxon>Metazoa</taxon>
        <taxon>Ecdysozoa</taxon>
        <taxon>Arthropoda</taxon>
        <taxon>Chelicerata</taxon>
        <taxon>Arachnida</taxon>
        <taxon>Araneae</taxon>
        <taxon>Araneomorphae</taxon>
        <taxon>Entelegynae</taxon>
        <taxon>Araneoidea</taxon>
        <taxon>Araneidae</taxon>
        <taxon>Araneus</taxon>
    </lineage>
</organism>
<name>A0A4Y2PE73_ARAVE</name>
<evidence type="ECO:0000313" key="2">
    <source>
        <dbReference type="Proteomes" id="UP000499080"/>
    </source>
</evidence>
<dbReference type="EMBL" id="BGPR01011238">
    <property type="protein sequence ID" value="GBN50308.1"/>
    <property type="molecule type" value="Genomic_DNA"/>
</dbReference>
<accession>A0A4Y2PE73</accession>
<comment type="caution">
    <text evidence="1">The sequence shown here is derived from an EMBL/GenBank/DDBJ whole genome shotgun (WGS) entry which is preliminary data.</text>
</comment>
<keyword evidence="2" id="KW-1185">Reference proteome</keyword>